<reference evidence="1 2" key="1">
    <citation type="submission" date="2018-05" db="EMBL/GenBank/DDBJ databases">
        <title>Spiribacter halobius sp. nov., a moderately halophilic bacterium isolated from marine solar saltern.</title>
        <authorList>
            <person name="Zheng W.-S."/>
            <person name="Lu D.-C."/>
            <person name="Du Z.-J."/>
        </authorList>
    </citation>
    <scope>NUCLEOTIDE SEQUENCE [LARGE SCALE GENOMIC DNA]</scope>
    <source>
        <strain evidence="1 2">E85</strain>
    </source>
</reference>
<keyword evidence="2" id="KW-1185">Reference proteome</keyword>
<name>A0A2U2N951_9GAMM</name>
<comment type="caution">
    <text evidence="1">The sequence shown here is derived from an EMBL/GenBank/DDBJ whole genome shotgun (WGS) entry which is preliminary data.</text>
</comment>
<dbReference type="Gene3D" id="3.40.390.10">
    <property type="entry name" value="Collagenase (Catalytic Domain)"/>
    <property type="match status" value="1"/>
</dbReference>
<organism evidence="1 2">
    <name type="scientific">Sediminicurvatus halobius</name>
    <dbReference type="NCBI Taxonomy" id="2182432"/>
    <lineage>
        <taxon>Bacteria</taxon>
        <taxon>Pseudomonadati</taxon>
        <taxon>Pseudomonadota</taxon>
        <taxon>Gammaproteobacteria</taxon>
        <taxon>Chromatiales</taxon>
        <taxon>Ectothiorhodospiraceae</taxon>
        <taxon>Sediminicurvatus</taxon>
    </lineage>
</organism>
<proteinExistence type="predicted"/>
<dbReference type="InterPro" id="IPR024079">
    <property type="entry name" value="MetalloPept_cat_dom_sf"/>
</dbReference>
<evidence type="ECO:0000313" key="1">
    <source>
        <dbReference type="EMBL" id="PWG65534.1"/>
    </source>
</evidence>
<evidence type="ECO:0008006" key="3">
    <source>
        <dbReference type="Google" id="ProtNLM"/>
    </source>
</evidence>
<dbReference type="SUPFAM" id="SSF55486">
    <property type="entry name" value="Metalloproteases ('zincins'), catalytic domain"/>
    <property type="match status" value="1"/>
</dbReference>
<dbReference type="RefSeq" id="WP_109675711.1">
    <property type="nucleotide sequence ID" value="NZ_CP086615.1"/>
</dbReference>
<dbReference type="Proteomes" id="UP000245474">
    <property type="component" value="Unassembled WGS sequence"/>
</dbReference>
<dbReference type="Pfam" id="PF06167">
    <property type="entry name" value="Peptidase_M90"/>
    <property type="match status" value="1"/>
</dbReference>
<protein>
    <recommendedName>
        <fullName evidence="3">Zinc-dependent peptidase</fullName>
    </recommendedName>
</protein>
<evidence type="ECO:0000313" key="2">
    <source>
        <dbReference type="Proteomes" id="UP000245474"/>
    </source>
</evidence>
<dbReference type="InterPro" id="IPR010384">
    <property type="entry name" value="MtfA_fam"/>
</dbReference>
<dbReference type="GO" id="GO:0008237">
    <property type="term" value="F:metallopeptidase activity"/>
    <property type="evidence" value="ECO:0007669"/>
    <property type="project" value="InterPro"/>
</dbReference>
<dbReference type="PANTHER" id="PTHR30164">
    <property type="entry name" value="MTFA PEPTIDASE"/>
    <property type="match status" value="1"/>
</dbReference>
<accession>A0A2U2N951</accession>
<dbReference type="AlphaFoldDB" id="A0A2U2N951"/>
<dbReference type="OrthoDB" id="9786424at2"/>
<dbReference type="GO" id="GO:0004177">
    <property type="term" value="F:aminopeptidase activity"/>
    <property type="evidence" value="ECO:0007669"/>
    <property type="project" value="TreeGrafter"/>
</dbReference>
<dbReference type="PANTHER" id="PTHR30164:SF2">
    <property type="entry name" value="PROTEIN MTFA"/>
    <property type="match status" value="1"/>
</dbReference>
<sequence>MNWLRRWRRQRLLRRHAFGDAAWERATHDLHALRHLTPSQHTRLREAATLIAAEKDFLQPGGAPLPEAQIARVAALAALPVLELGLDWYRGWHSVIVYPTGFVARHTVEDEAGVVHEVREDLSGEAWDAGPVILAWEDVLDAGAADGYNVVLHEFAHKLDMANGEANGMPPLHRGMSRAAWTAAFTAAWEDLQRRADAGLPLVVDAYALEAPEECFAVMTEAFFERPQALAEAYPAVYRQLVAFYRQDPGGRT</sequence>
<dbReference type="CDD" id="cd20169">
    <property type="entry name" value="Peptidase_M90_mtfA"/>
    <property type="match status" value="1"/>
</dbReference>
<dbReference type="EMBL" id="QFFI01000002">
    <property type="protein sequence ID" value="PWG65534.1"/>
    <property type="molecule type" value="Genomic_DNA"/>
</dbReference>
<gene>
    <name evidence="1" type="ORF">DEM34_02000</name>
</gene>
<dbReference type="InterPro" id="IPR042252">
    <property type="entry name" value="MtfA_N"/>
</dbReference>
<dbReference type="GO" id="GO:0005829">
    <property type="term" value="C:cytosol"/>
    <property type="evidence" value="ECO:0007669"/>
    <property type="project" value="TreeGrafter"/>
</dbReference>
<dbReference type="Gene3D" id="1.10.472.150">
    <property type="entry name" value="Glucose-regulated metallo-peptidase M90, N-terminal domain"/>
    <property type="match status" value="1"/>
</dbReference>